<organism evidence="1">
    <name type="scientific">viral metagenome</name>
    <dbReference type="NCBI Taxonomy" id="1070528"/>
    <lineage>
        <taxon>unclassified sequences</taxon>
        <taxon>metagenomes</taxon>
        <taxon>organismal metagenomes</taxon>
    </lineage>
</organism>
<protein>
    <submittedName>
        <fullName evidence="1">Uncharacterized protein</fullName>
    </submittedName>
</protein>
<dbReference type="EMBL" id="MT142308">
    <property type="protein sequence ID" value="QJA77886.1"/>
    <property type="molecule type" value="Genomic_DNA"/>
</dbReference>
<sequence length="64" mass="7327">MMTVQKVNDTREFIWLSSDVKPTIAPYERGARGTTLDTGEKWIFDGDGWVQDLTLIYAFRMAAI</sequence>
<dbReference type="EMBL" id="MT141478">
    <property type="protein sequence ID" value="QJA62663.1"/>
    <property type="molecule type" value="Genomic_DNA"/>
</dbReference>
<gene>
    <name evidence="2" type="ORF">MM415A01194_0005</name>
    <name evidence="1" type="ORF">MM415B00742_0003</name>
</gene>
<dbReference type="AlphaFoldDB" id="A0A6M3IYL7"/>
<evidence type="ECO:0000313" key="2">
    <source>
        <dbReference type="EMBL" id="QJA77886.1"/>
    </source>
</evidence>
<evidence type="ECO:0000313" key="1">
    <source>
        <dbReference type="EMBL" id="QJA62663.1"/>
    </source>
</evidence>
<accession>A0A6M3IYL7</accession>
<proteinExistence type="predicted"/>
<reference evidence="1" key="1">
    <citation type="submission" date="2020-03" db="EMBL/GenBank/DDBJ databases">
        <title>The deep terrestrial virosphere.</title>
        <authorList>
            <person name="Holmfeldt K."/>
            <person name="Nilsson E."/>
            <person name="Simone D."/>
            <person name="Lopez-Fernandez M."/>
            <person name="Wu X."/>
            <person name="de Brujin I."/>
            <person name="Lundin D."/>
            <person name="Andersson A."/>
            <person name="Bertilsson S."/>
            <person name="Dopson M."/>
        </authorList>
    </citation>
    <scope>NUCLEOTIDE SEQUENCE</scope>
    <source>
        <strain evidence="2">MM415A01194</strain>
        <strain evidence="1">MM415B00742</strain>
    </source>
</reference>
<name>A0A6M3IYL7_9ZZZZ</name>